<dbReference type="PROSITE" id="PS50893">
    <property type="entry name" value="ABC_TRANSPORTER_2"/>
    <property type="match status" value="1"/>
</dbReference>
<evidence type="ECO:0000256" key="2">
    <source>
        <dbReference type="ARBA" id="ARBA00022448"/>
    </source>
</evidence>
<protein>
    <submittedName>
        <fullName evidence="6">ABC transporter ATP-binding protein NatA</fullName>
    </submittedName>
</protein>
<evidence type="ECO:0000313" key="6">
    <source>
        <dbReference type="EMBL" id="RIH84618.1"/>
    </source>
</evidence>
<dbReference type="PANTHER" id="PTHR42711">
    <property type="entry name" value="ABC TRANSPORTER ATP-BINDING PROTEIN"/>
    <property type="match status" value="1"/>
</dbReference>
<dbReference type="EMBL" id="QWLA01000054">
    <property type="protein sequence ID" value="RIH84618.1"/>
    <property type="molecule type" value="Genomic_DNA"/>
</dbReference>
<dbReference type="PANTHER" id="PTHR42711:SF5">
    <property type="entry name" value="ABC TRANSPORTER ATP-BINDING PROTEIN NATA"/>
    <property type="match status" value="1"/>
</dbReference>
<dbReference type="AlphaFoldDB" id="A0A399EKW1"/>
<feature type="domain" description="ABC transporter" evidence="5">
    <location>
        <begin position="9"/>
        <end position="240"/>
    </location>
</feature>
<sequence>MTAPLVLIDQASAIYRSFQGQSRLTLESVSLRLMPGETHALIGRNGAGKTTLLRLILGLLPTLTGKVSVLGKDPVTRRTQIMREVGVLLDGRRALEPRLSGLENLTLKGSMYGLPKAELHDRVKALLDHFDLPANEPVNRYSRGMRQRLILAEAVLHKPRVLLLDEPTLGLDIRGWDLLLELIEQTNKLGGAVLITSQEISLMEKISSWVSVLERGRVVASGAPSDVLCILGYSARVRLRVLNPAKMVIPIPPGFSWDGEFLEGPLSLEGLEEAISYLRSTGAGLVGLEQVSGIERLVRGETT</sequence>
<keyword evidence="4 6" id="KW-0067">ATP-binding</keyword>
<keyword evidence="3" id="KW-0547">Nucleotide-binding</keyword>
<dbReference type="RefSeq" id="WP_119278873.1">
    <property type="nucleotide sequence ID" value="NZ_QWLA01000054.1"/>
</dbReference>
<name>A0A399EKW1_9DEIN</name>
<gene>
    <name evidence="6" type="primary">natA_5</name>
    <name evidence="6" type="ORF">Mrose_02555</name>
</gene>
<reference evidence="6 7" key="1">
    <citation type="submission" date="2018-08" db="EMBL/GenBank/DDBJ databases">
        <title>Meiothermus roseus NBRC 110900 genome sequencing project.</title>
        <authorList>
            <person name="Da Costa M.S."/>
            <person name="Albuquerque L."/>
            <person name="Raposo P."/>
            <person name="Froufe H.J.C."/>
            <person name="Barroso C.S."/>
            <person name="Egas C."/>
        </authorList>
    </citation>
    <scope>NUCLEOTIDE SEQUENCE [LARGE SCALE GENOMIC DNA]</scope>
    <source>
        <strain evidence="6 7">NBRC 110900</strain>
    </source>
</reference>
<comment type="caution">
    <text evidence="6">The sequence shown here is derived from an EMBL/GenBank/DDBJ whole genome shotgun (WGS) entry which is preliminary data.</text>
</comment>
<evidence type="ECO:0000256" key="4">
    <source>
        <dbReference type="ARBA" id="ARBA00022840"/>
    </source>
</evidence>
<proteinExistence type="inferred from homology"/>
<evidence type="ECO:0000259" key="5">
    <source>
        <dbReference type="PROSITE" id="PS50893"/>
    </source>
</evidence>
<dbReference type="OrthoDB" id="9778870at2"/>
<evidence type="ECO:0000256" key="3">
    <source>
        <dbReference type="ARBA" id="ARBA00022741"/>
    </source>
</evidence>
<dbReference type="GO" id="GO:0005524">
    <property type="term" value="F:ATP binding"/>
    <property type="evidence" value="ECO:0007669"/>
    <property type="project" value="UniProtKB-KW"/>
</dbReference>
<evidence type="ECO:0000256" key="1">
    <source>
        <dbReference type="ARBA" id="ARBA00005417"/>
    </source>
</evidence>
<keyword evidence="2" id="KW-0813">Transport</keyword>
<dbReference type="Gene3D" id="3.40.50.300">
    <property type="entry name" value="P-loop containing nucleotide triphosphate hydrolases"/>
    <property type="match status" value="1"/>
</dbReference>
<dbReference type="SUPFAM" id="SSF52540">
    <property type="entry name" value="P-loop containing nucleoside triphosphate hydrolases"/>
    <property type="match status" value="1"/>
</dbReference>
<dbReference type="InterPro" id="IPR003593">
    <property type="entry name" value="AAA+_ATPase"/>
</dbReference>
<dbReference type="InterPro" id="IPR050763">
    <property type="entry name" value="ABC_transporter_ATP-binding"/>
</dbReference>
<dbReference type="GO" id="GO:0016887">
    <property type="term" value="F:ATP hydrolysis activity"/>
    <property type="evidence" value="ECO:0007669"/>
    <property type="project" value="InterPro"/>
</dbReference>
<comment type="similarity">
    <text evidence="1">Belongs to the ABC transporter superfamily.</text>
</comment>
<dbReference type="Pfam" id="PF00005">
    <property type="entry name" value="ABC_tran"/>
    <property type="match status" value="1"/>
</dbReference>
<dbReference type="Proteomes" id="UP000265341">
    <property type="component" value="Unassembled WGS sequence"/>
</dbReference>
<dbReference type="InterPro" id="IPR003439">
    <property type="entry name" value="ABC_transporter-like_ATP-bd"/>
</dbReference>
<organism evidence="6 7">
    <name type="scientific">Calidithermus roseus</name>
    <dbReference type="NCBI Taxonomy" id="1644118"/>
    <lineage>
        <taxon>Bacteria</taxon>
        <taxon>Thermotogati</taxon>
        <taxon>Deinococcota</taxon>
        <taxon>Deinococci</taxon>
        <taxon>Thermales</taxon>
        <taxon>Thermaceae</taxon>
        <taxon>Calidithermus</taxon>
    </lineage>
</organism>
<accession>A0A399EKW1</accession>
<dbReference type="InterPro" id="IPR027417">
    <property type="entry name" value="P-loop_NTPase"/>
</dbReference>
<keyword evidence="7" id="KW-1185">Reference proteome</keyword>
<evidence type="ECO:0000313" key="7">
    <source>
        <dbReference type="Proteomes" id="UP000265341"/>
    </source>
</evidence>
<dbReference type="SMART" id="SM00382">
    <property type="entry name" value="AAA"/>
    <property type="match status" value="1"/>
</dbReference>